<sequence length="972" mass="105939">MGALKKVSGSKVGPKSSKKIKNLSASSESDMDTDFVIDSGESEQSFRKTRTSCKQIQKPDIIVNSKPGPKSSKTNKSACKPGLKSSKPGLNVSKIGPNKPGPKSSKPGPKSSKYDSNSSKYDPNKRGLNSSKKKSNVSESSDTNMNIEDNDDYEAGFSSDKDFACQQETTQVQTRGRMFVRDSTGKFIKKKLTAKAIDEDDSSEKNSLSKNTPKICKSDVDKTDPGKSKAKTSNVPIGNERTSARLRGLPPEVMTREIIAQGQTTERDVAEKLPDKSKQLPKVISVSKAKTTLATFPKPRIILERSLPASEIRKLSPKKYPLNINSTVNIKENNMSANKTKVVERFVDPLDGKERQWEIEDDSGDEELYTDDDDDDDDDASDSDDFGVEQNNIIKYKSVNTVQDASHDSLLMDCETIKSETNIDGAKMEIDHDNDIEHSRNVLLNSTPEEIDIGDIPALVAKKNPTALKIKSEPLILEPITKTITSNNGDPVSTNKTNVSQSEITTTAVQSVITTKTTSAQMSLLTPSKISTSGTPVTKLTTVKREKEAGNELSTGHSGIVKIKQEPVEQESSLPSAPKRLKLVQVFSIPGVGSTSNTSMAQKHCPTVQVNKDPVIPGLKQQSLALTDSVTLDSKQATSVSQNLNDSVDLAIKEQSASKLVKDSFSCESKQSEQNSEIVKDLKYSEPIQTESAFQAVKDMKKLGSKSTPISEELVEDTTQLAPKQTTVVQKSKDPVTTALQKMNILKNNNIKSQNVSKNEILHRNSITESESSALLETAEGNNMDDKEVAPPGSLKKTGNLSQHDQRIRMSPLPSNLTKIINGELQMHFKRQEASSTVTVGTQANLELPSTSLQTTTSTVCSPTITACQSNSDIFIQGNNTQEKMRTVQQPQGNSQPQAATHSAYNKQAQQQQPITQTIVNTRMPFPQQVVSSVNATHPVTRPSVAVTVVATPTQQENKAPVYEAELLQVTF</sequence>
<evidence type="ECO:0000256" key="1">
    <source>
        <dbReference type="SAM" id="MobiDB-lite"/>
    </source>
</evidence>
<accession>A0ABQ9F3H0</accession>
<evidence type="ECO:0000313" key="2">
    <source>
        <dbReference type="EMBL" id="KAJ8310721.1"/>
    </source>
</evidence>
<feature type="compositionally biased region" description="Low complexity" evidence="1">
    <location>
        <begin position="93"/>
        <end position="121"/>
    </location>
</feature>
<gene>
    <name evidence="2" type="ORF">KUTeg_012586</name>
</gene>
<keyword evidence="3" id="KW-1185">Reference proteome</keyword>
<feature type="region of interest" description="Disordered" evidence="1">
    <location>
        <begin position="1"/>
        <end position="252"/>
    </location>
</feature>
<feature type="compositionally biased region" description="Basic and acidic residues" evidence="1">
    <location>
        <begin position="216"/>
        <end position="227"/>
    </location>
</feature>
<feature type="region of interest" description="Disordered" evidence="1">
    <location>
        <begin position="782"/>
        <end position="805"/>
    </location>
</feature>
<proteinExistence type="predicted"/>
<feature type="compositionally biased region" description="Low complexity" evidence="1">
    <location>
        <begin position="1"/>
        <end position="15"/>
    </location>
</feature>
<evidence type="ECO:0000313" key="3">
    <source>
        <dbReference type="Proteomes" id="UP001217089"/>
    </source>
</evidence>
<feature type="region of interest" description="Disordered" evidence="1">
    <location>
        <begin position="888"/>
        <end position="912"/>
    </location>
</feature>
<reference evidence="2 3" key="1">
    <citation type="submission" date="2022-12" db="EMBL/GenBank/DDBJ databases">
        <title>Chromosome-level genome of Tegillarca granosa.</title>
        <authorList>
            <person name="Kim J."/>
        </authorList>
    </citation>
    <scope>NUCLEOTIDE SEQUENCE [LARGE SCALE GENOMIC DNA]</scope>
    <source>
        <strain evidence="2">Teg-2019</strain>
        <tissue evidence="2">Adductor muscle</tissue>
    </source>
</reference>
<comment type="caution">
    <text evidence="2">The sequence shown here is derived from an EMBL/GenBank/DDBJ whole genome shotgun (WGS) entry which is preliminary data.</text>
</comment>
<organism evidence="2 3">
    <name type="scientific">Tegillarca granosa</name>
    <name type="common">Malaysian cockle</name>
    <name type="synonym">Anadara granosa</name>
    <dbReference type="NCBI Taxonomy" id="220873"/>
    <lineage>
        <taxon>Eukaryota</taxon>
        <taxon>Metazoa</taxon>
        <taxon>Spiralia</taxon>
        <taxon>Lophotrochozoa</taxon>
        <taxon>Mollusca</taxon>
        <taxon>Bivalvia</taxon>
        <taxon>Autobranchia</taxon>
        <taxon>Pteriomorphia</taxon>
        <taxon>Arcoida</taxon>
        <taxon>Arcoidea</taxon>
        <taxon>Arcidae</taxon>
        <taxon>Tegillarca</taxon>
    </lineage>
</organism>
<name>A0ABQ9F3H0_TEGGR</name>
<dbReference type="Proteomes" id="UP001217089">
    <property type="component" value="Unassembled WGS sequence"/>
</dbReference>
<feature type="compositionally biased region" description="Polar residues" evidence="1">
    <location>
        <begin position="888"/>
        <end position="907"/>
    </location>
</feature>
<feature type="compositionally biased region" description="Acidic residues" evidence="1">
    <location>
        <begin position="359"/>
        <end position="387"/>
    </location>
</feature>
<feature type="region of interest" description="Disordered" evidence="1">
    <location>
        <begin position="358"/>
        <end position="387"/>
    </location>
</feature>
<protein>
    <submittedName>
        <fullName evidence="2">Uncharacterized protein</fullName>
    </submittedName>
</protein>
<dbReference type="EMBL" id="JARBDR010000640">
    <property type="protein sequence ID" value="KAJ8310721.1"/>
    <property type="molecule type" value="Genomic_DNA"/>
</dbReference>